<gene>
    <name evidence="2" type="ORF">A4R26_18795</name>
</gene>
<evidence type="ECO:0000313" key="2">
    <source>
        <dbReference type="EMBL" id="OQP61615.1"/>
    </source>
</evidence>
<proteinExistence type="predicted"/>
<dbReference type="RefSeq" id="WP_081164117.1">
    <property type="nucleotide sequence ID" value="NZ_LWBP01000134.1"/>
</dbReference>
<feature type="compositionally biased region" description="Basic and acidic residues" evidence="1">
    <location>
        <begin position="61"/>
        <end position="71"/>
    </location>
</feature>
<feature type="region of interest" description="Disordered" evidence="1">
    <location>
        <begin position="41"/>
        <end position="71"/>
    </location>
</feature>
<dbReference type="Proteomes" id="UP000192276">
    <property type="component" value="Unassembled WGS sequence"/>
</dbReference>
<evidence type="ECO:0000256" key="1">
    <source>
        <dbReference type="SAM" id="MobiDB-lite"/>
    </source>
</evidence>
<reference evidence="3" key="1">
    <citation type="submission" date="2016-04" db="EMBL/GenBank/DDBJ databases">
        <authorList>
            <person name="Chen L."/>
            <person name="Zhuang W."/>
            <person name="Wang G."/>
        </authorList>
    </citation>
    <scope>NUCLEOTIDE SEQUENCE [LARGE SCALE GENOMIC DNA]</scope>
    <source>
        <strain evidence="3">208</strain>
    </source>
</reference>
<protein>
    <submittedName>
        <fullName evidence="2">Uncharacterized protein</fullName>
    </submittedName>
</protein>
<dbReference type="AlphaFoldDB" id="A0A1V9FTD2"/>
<comment type="caution">
    <text evidence="2">The sequence shown here is derived from an EMBL/GenBank/DDBJ whole genome shotgun (WGS) entry which is preliminary data.</text>
</comment>
<organism evidence="2 3">
    <name type="scientific">Niastella populi</name>
    <dbReference type="NCBI Taxonomy" id="550983"/>
    <lineage>
        <taxon>Bacteria</taxon>
        <taxon>Pseudomonadati</taxon>
        <taxon>Bacteroidota</taxon>
        <taxon>Chitinophagia</taxon>
        <taxon>Chitinophagales</taxon>
        <taxon>Chitinophagaceae</taxon>
        <taxon>Niastella</taxon>
    </lineage>
</organism>
<sequence length="152" mass="16546">MKTIVLMGISCLMLAGVYGVMIKKSEVSNLLSFNKDYNNNTVPSFGSDNPDKAAPAFNGTENKKSASKTLDDSHWIDDPLFEKAAGSELIIDSEGEVADAGPKTNPETIKRAAPEQDKKEITNQLTPEVKQLILELNPDTLAEKKKVPVEVI</sequence>
<dbReference type="EMBL" id="LWBP01000134">
    <property type="protein sequence ID" value="OQP61615.1"/>
    <property type="molecule type" value="Genomic_DNA"/>
</dbReference>
<keyword evidence="3" id="KW-1185">Reference proteome</keyword>
<evidence type="ECO:0000313" key="3">
    <source>
        <dbReference type="Proteomes" id="UP000192276"/>
    </source>
</evidence>
<dbReference type="OrthoDB" id="673860at2"/>
<accession>A0A1V9FTD2</accession>
<name>A0A1V9FTD2_9BACT</name>